<evidence type="ECO:0000313" key="2">
    <source>
        <dbReference type="EMBL" id="CAI6346356.1"/>
    </source>
</evidence>
<evidence type="ECO:0000256" key="1">
    <source>
        <dbReference type="SAM" id="SignalP"/>
    </source>
</evidence>
<organism evidence="2 3">
    <name type="scientific">Macrosiphum euphorbiae</name>
    <name type="common">potato aphid</name>
    <dbReference type="NCBI Taxonomy" id="13131"/>
    <lineage>
        <taxon>Eukaryota</taxon>
        <taxon>Metazoa</taxon>
        <taxon>Ecdysozoa</taxon>
        <taxon>Arthropoda</taxon>
        <taxon>Hexapoda</taxon>
        <taxon>Insecta</taxon>
        <taxon>Pterygota</taxon>
        <taxon>Neoptera</taxon>
        <taxon>Paraneoptera</taxon>
        <taxon>Hemiptera</taxon>
        <taxon>Sternorrhyncha</taxon>
        <taxon>Aphidomorpha</taxon>
        <taxon>Aphidoidea</taxon>
        <taxon>Aphididae</taxon>
        <taxon>Macrosiphini</taxon>
        <taxon>Macrosiphum</taxon>
    </lineage>
</organism>
<feature type="signal peptide" evidence="1">
    <location>
        <begin position="1"/>
        <end position="20"/>
    </location>
</feature>
<accession>A0AAV0VQ39</accession>
<feature type="chain" id="PRO_5043337005" evidence="1">
    <location>
        <begin position="21"/>
        <end position="80"/>
    </location>
</feature>
<name>A0AAV0VQ39_9HEMI</name>
<dbReference type="EMBL" id="CARXXK010000001">
    <property type="protein sequence ID" value="CAI6346356.1"/>
    <property type="molecule type" value="Genomic_DNA"/>
</dbReference>
<protein>
    <submittedName>
        <fullName evidence="2">Uncharacterized protein</fullName>
    </submittedName>
</protein>
<gene>
    <name evidence="2" type="ORF">MEUPH1_LOCUS3273</name>
</gene>
<evidence type="ECO:0000313" key="3">
    <source>
        <dbReference type="Proteomes" id="UP001160148"/>
    </source>
</evidence>
<comment type="caution">
    <text evidence="2">The sequence shown here is derived from an EMBL/GenBank/DDBJ whole genome shotgun (WGS) entry which is preliminary data.</text>
</comment>
<sequence>MINLLSLCLWLTTAVLVVTGQYYINPQVQVPIKPYPYPYQYYKAPAPTEIVIPPTTRYLTGYDVLHSYEPVEKHGYKYSY</sequence>
<reference evidence="2 3" key="1">
    <citation type="submission" date="2023-01" db="EMBL/GenBank/DDBJ databases">
        <authorList>
            <person name="Whitehead M."/>
        </authorList>
    </citation>
    <scope>NUCLEOTIDE SEQUENCE [LARGE SCALE GENOMIC DNA]</scope>
</reference>
<keyword evidence="3" id="KW-1185">Reference proteome</keyword>
<dbReference type="AlphaFoldDB" id="A0AAV0VQ39"/>
<dbReference type="Proteomes" id="UP001160148">
    <property type="component" value="Unassembled WGS sequence"/>
</dbReference>
<proteinExistence type="predicted"/>
<keyword evidence="1" id="KW-0732">Signal</keyword>